<dbReference type="PANTHER" id="PTHR31977:SF1">
    <property type="entry name" value="UPF0696 PROTEIN C11ORF68"/>
    <property type="match status" value="1"/>
</dbReference>
<dbReference type="PANTHER" id="PTHR31977">
    <property type="entry name" value="UPF0696 PROTEIN C11ORF68"/>
    <property type="match status" value="1"/>
</dbReference>
<accession>A0AAN6SMI1</accession>
<comment type="similarity">
    <text evidence="1">Belongs to the UPF0696 family.</text>
</comment>
<sequence>MQCTTTTPYNPYSALPGARQTNEPIPHFLQRLPPATAALSTPRHLLPPWFWIANPHRSGYPDGRATTGDVNSFTRDGLALLTEFRQAVAQCARNDPLRTQLREVLRGEIGAVAKRWGVTAGKWMLFPQVHEVDEVWRVVCEGVDVGRLGTGAKVATTCQEGDPARLICVYTKDFTDLEDVRRVLLALVDMGLVRADMPRGIMYKCDAYTYLGIYGQNEYGLRASIYGSKEILAGV</sequence>
<dbReference type="Proteomes" id="UP001303115">
    <property type="component" value="Unassembled WGS sequence"/>
</dbReference>
<dbReference type="AlphaFoldDB" id="A0AAN6SMI1"/>
<evidence type="ECO:0000256" key="1">
    <source>
        <dbReference type="ARBA" id="ARBA00010568"/>
    </source>
</evidence>
<dbReference type="InterPro" id="IPR015034">
    <property type="entry name" value="Bles03"/>
</dbReference>
<evidence type="ECO:0000313" key="3">
    <source>
        <dbReference type="Proteomes" id="UP001303115"/>
    </source>
</evidence>
<protein>
    <recommendedName>
        <fullName evidence="4">DUF1917-domain-containing protein</fullName>
    </recommendedName>
</protein>
<evidence type="ECO:0008006" key="4">
    <source>
        <dbReference type="Google" id="ProtNLM"/>
    </source>
</evidence>
<dbReference type="Pfam" id="PF08939">
    <property type="entry name" value="Bles03"/>
    <property type="match status" value="1"/>
</dbReference>
<dbReference type="SUPFAM" id="SSF55418">
    <property type="entry name" value="eIF4e-like"/>
    <property type="match status" value="1"/>
</dbReference>
<evidence type="ECO:0000313" key="2">
    <source>
        <dbReference type="EMBL" id="KAK4032743.1"/>
    </source>
</evidence>
<dbReference type="Gene3D" id="3.30.760.10">
    <property type="entry name" value="RNA Cap, Translation Initiation Factor Eif4e"/>
    <property type="match status" value="1"/>
</dbReference>
<dbReference type="EMBL" id="MU854579">
    <property type="protein sequence ID" value="KAK4032743.1"/>
    <property type="molecule type" value="Genomic_DNA"/>
</dbReference>
<name>A0AAN6SMI1_9PEZI</name>
<keyword evidence="3" id="KW-1185">Reference proteome</keyword>
<comment type="caution">
    <text evidence="2">The sequence shown here is derived from an EMBL/GenBank/DDBJ whole genome shotgun (WGS) entry which is preliminary data.</text>
</comment>
<organism evidence="2 3">
    <name type="scientific">Parachaetomium inaequale</name>
    <dbReference type="NCBI Taxonomy" id="2588326"/>
    <lineage>
        <taxon>Eukaryota</taxon>
        <taxon>Fungi</taxon>
        <taxon>Dikarya</taxon>
        <taxon>Ascomycota</taxon>
        <taxon>Pezizomycotina</taxon>
        <taxon>Sordariomycetes</taxon>
        <taxon>Sordariomycetidae</taxon>
        <taxon>Sordariales</taxon>
        <taxon>Chaetomiaceae</taxon>
        <taxon>Parachaetomium</taxon>
    </lineage>
</organism>
<gene>
    <name evidence="2" type="ORF">C8A01DRAFT_40805</name>
</gene>
<proteinExistence type="inferred from homology"/>
<reference evidence="3" key="1">
    <citation type="journal article" date="2023" name="Mol. Phylogenet. Evol.">
        <title>Genome-scale phylogeny and comparative genomics of the fungal order Sordariales.</title>
        <authorList>
            <person name="Hensen N."/>
            <person name="Bonometti L."/>
            <person name="Westerberg I."/>
            <person name="Brannstrom I.O."/>
            <person name="Guillou S."/>
            <person name="Cros-Aarteil S."/>
            <person name="Calhoun S."/>
            <person name="Haridas S."/>
            <person name="Kuo A."/>
            <person name="Mondo S."/>
            <person name="Pangilinan J."/>
            <person name="Riley R."/>
            <person name="LaButti K."/>
            <person name="Andreopoulos B."/>
            <person name="Lipzen A."/>
            <person name="Chen C."/>
            <person name="Yan M."/>
            <person name="Daum C."/>
            <person name="Ng V."/>
            <person name="Clum A."/>
            <person name="Steindorff A."/>
            <person name="Ohm R.A."/>
            <person name="Martin F."/>
            <person name="Silar P."/>
            <person name="Natvig D.O."/>
            <person name="Lalanne C."/>
            <person name="Gautier V."/>
            <person name="Ament-Velasquez S.L."/>
            <person name="Kruys A."/>
            <person name="Hutchinson M.I."/>
            <person name="Powell A.J."/>
            <person name="Barry K."/>
            <person name="Miller A.N."/>
            <person name="Grigoriev I.V."/>
            <person name="Debuchy R."/>
            <person name="Gladieux P."/>
            <person name="Hiltunen Thoren M."/>
            <person name="Johannesson H."/>
        </authorList>
    </citation>
    <scope>NUCLEOTIDE SEQUENCE [LARGE SCALE GENOMIC DNA]</scope>
    <source>
        <strain evidence="3">CBS 284.82</strain>
    </source>
</reference>
<dbReference type="InterPro" id="IPR023398">
    <property type="entry name" value="TIF_eIF4e-like"/>
</dbReference>